<dbReference type="EMBL" id="LR797331">
    <property type="protein sequence ID" value="CAB4203571.1"/>
    <property type="molecule type" value="Genomic_DNA"/>
</dbReference>
<evidence type="ECO:0000256" key="1">
    <source>
        <dbReference type="SAM" id="MobiDB-lite"/>
    </source>
</evidence>
<gene>
    <name evidence="2" type="ORF">UFOVP1382_183</name>
</gene>
<protein>
    <submittedName>
        <fullName evidence="2">Uncharacterized protein</fullName>
    </submittedName>
</protein>
<accession>A0A6J5S5C0</accession>
<evidence type="ECO:0000313" key="2">
    <source>
        <dbReference type="EMBL" id="CAB4203571.1"/>
    </source>
</evidence>
<sequence>MSVYRRTKPKFSVIRALPCFAEIDRMAREGYAGLVIAKRVQASGHASNMEVGKLAAEINAFRRDLSAVELLEHTKPALVIKAEEKLAAALDEAEEVAALYAIQRTRVLNLHEVEKKNPGVHNRLLGNEVRVAAELLRTSVAIKKDVGFGTRVEKTSHDADREPLTPQAQEVMSDPQKRQRVLDALKQIRDAEVLPFRKQA</sequence>
<organism evidence="2">
    <name type="scientific">uncultured Caudovirales phage</name>
    <dbReference type="NCBI Taxonomy" id="2100421"/>
    <lineage>
        <taxon>Viruses</taxon>
        <taxon>Duplodnaviria</taxon>
        <taxon>Heunggongvirae</taxon>
        <taxon>Uroviricota</taxon>
        <taxon>Caudoviricetes</taxon>
        <taxon>Peduoviridae</taxon>
        <taxon>Maltschvirus</taxon>
        <taxon>Maltschvirus maltsch</taxon>
    </lineage>
</organism>
<name>A0A6J5S5C0_9CAUD</name>
<reference evidence="2" key="1">
    <citation type="submission" date="2020-05" db="EMBL/GenBank/DDBJ databases">
        <authorList>
            <person name="Chiriac C."/>
            <person name="Salcher M."/>
            <person name="Ghai R."/>
            <person name="Kavagutti S V."/>
        </authorList>
    </citation>
    <scope>NUCLEOTIDE SEQUENCE</scope>
</reference>
<feature type="region of interest" description="Disordered" evidence="1">
    <location>
        <begin position="153"/>
        <end position="177"/>
    </location>
</feature>
<proteinExistence type="predicted"/>
<feature type="compositionally biased region" description="Basic and acidic residues" evidence="1">
    <location>
        <begin position="153"/>
        <end position="163"/>
    </location>
</feature>